<evidence type="ECO:0000313" key="3">
    <source>
        <dbReference type="Proteomes" id="UP001460270"/>
    </source>
</evidence>
<organism evidence="2 3">
    <name type="scientific">Mugilogobius chulae</name>
    <name type="common">yellowstripe goby</name>
    <dbReference type="NCBI Taxonomy" id="88201"/>
    <lineage>
        <taxon>Eukaryota</taxon>
        <taxon>Metazoa</taxon>
        <taxon>Chordata</taxon>
        <taxon>Craniata</taxon>
        <taxon>Vertebrata</taxon>
        <taxon>Euteleostomi</taxon>
        <taxon>Actinopterygii</taxon>
        <taxon>Neopterygii</taxon>
        <taxon>Teleostei</taxon>
        <taxon>Neoteleostei</taxon>
        <taxon>Acanthomorphata</taxon>
        <taxon>Gobiaria</taxon>
        <taxon>Gobiiformes</taxon>
        <taxon>Gobioidei</taxon>
        <taxon>Gobiidae</taxon>
        <taxon>Gobionellinae</taxon>
        <taxon>Mugilogobius</taxon>
    </lineage>
</organism>
<name>A0AAW0MUP5_9GOBI</name>
<proteinExistence type="predicted"/>
<accession>A0AAW0MUP5</accession>
<dbReference type="Proteomes" id="UP001460270">
    <property type="component" value="Unassembled WGS sequence"/>
</dbReference>
<dbReference type="EMBL" id="JBBPFD010000037">
    <property type="protein sequence ID" value="KAK7880915.1"/>
    <property type="molecule type" value="Genomic_DNA"/>
</dbReference>
<feature type="region of interest" description="Disordered" evidence="1">
    <location>
        <begin position="1"/>
        <end position="75"/>
    </location>
</feature>
<keyword evidence="3" id="KW-1185">Reference proteome</keyword>
<evidence type="ECO:0000313" key="2">
    <source>
        <dbReference type="EMBL" id="KAK7880915.1"/>
    </source>
</evidence>
<dbReference type="AlphaFoldDB" id="A0AAW0MUP5"/>
<comment type="caution">
    <text evidence="2">The sequence shown here is derived from an EMBL/GenBank/DDBJ whole genome shotgun (WGS) entry which is preliminary data.</text>
</comment>
<feature type="region of interest" description="Disordered" evidence="1">
    <location>
        <begin position="88"/>
        <end position="120"/>
    </location>
</feature>
<protein>
    <submittedName>
        <fullName evidence="2">Uncharacterized protein</fullName>
    </submittedName>
</protein>
<evidence type="ECO:0000256" key="1">
    <source>
        <dbReference type="SAM" id="MobiDB-lite"/>
    </source>
</evidence>
<sequence>MSLLRNNETVELHPAATLQESGGLDQGRTRSWTGSGTGPGAGLDRGRTGAGLDRGRTGAGLGSGAGTREAGLDQGRTELDWIRTDGAGLDQDTGNGGLARTGNSGQEHGGGGTEFREHRSLGLDRGQARKLGRLGIGGQGTASWDWTDWPGLGQAGTGVWERMHWMQGSRESVDAGLDQDKDAGTWDWIRAGPGAGTGIWEGQAGTG</sequence>
<gene>
    <name evidence="2" type="ORF">WMY93_032448</name>
</gene>
<reference evidence="3" key="1">
    <citation type="submission" date="2024-04" db="EMBL/GenBank/DDBJ databases">
        <title>Salinicola lusitanus LLJ914,a marine bacterium isolated from the Okinawa Trough.</title>
        <authorList>
            <person name="Li J."/>
        </authorList>
    </citation>
    <scope>NUCLEOTIDE SEQUENCE [LARGE SCALE GENOMIC DNA]</scope>
</reference>